<dbReference type="OrthoDB" id="9988524at2759"/>
<keyword evidence="3" id="KW-1185">Reference proteome</keyword>
<gene>
    <name evidence="2" type="ORF">PV09_07226</name>
</gene>
<feature type="domain" description="Tyrosine specific protein phosphatases" evidence="1">
    <location>
        <begin position="56"/>
        <end position="117"/>
    </location>
</feature>
<evidence type="ECO:0000259" key="1">
    <source>
        <dbReference type="PROSITE" id="PS50056"/>
    </source>
</evidence>
<dbReference type="GO" id="GO:0004721">
    <property type="term" value="F:phosphoprotein phosphatase activity"/>
    <property type="evidence" value="ECO:0007669"/>
    <property type="project" value="InterPro"/>
</dbReference>
<dbReference type="EMBL" id="KN847555">
    <property type="protein sequence ID" value="KIW01469.1"/>
    <property type="molecule type" value="Genomic_DNA"/>
</dbReference>
<dbReference type="PANTHER" id="PTHR31126">
    <property type="entry name" value="TYROSINE-PROTEIN PHOSPHATASE"/>
    <property type="match status" value="1"/>
</dbReference>
<dbReference type="Pfam" id="PF13350">
    <property type="entry name" value="Y_phosphatase3"/>
    <property type="match status" value="1"/>
</dbReference>
<dbReference type="Gene3D" id="3.90.190.10">
    <property type="entry name" value="Protein tyrosine phosphatase superfamily"/>
    <property type="match status" value="1"/>
</dbReference>
<dbReference type="PROSITE" id="PS00383">
    <property type="entry name" value="TYR_PHOSPHATASE_1"/>
    <property type="match status" value="1"/>
</dbReference>
<dbReference type="Proteomes" id="UP000053259">
    <property type="component" value="Unassembled WGS sequence"/>
</dbReference>
<dbReference type="InterPro" id="IPR000387">
    <property type="entry name" value="Tyr_Pase_dom"/>
</dbReference>
<dbReference type="RefSeq" id="XP_016211339.1">
    <property type="nucleotide sequence ID" value="XM_016360967.1"/>
</dbReference>
<dbReference type="RefSeq" id="XP_016211338.1">
    <property type="nucleotide sequence ID" value="XM_016360966.1"/>
</dbReference>
<dbReference type="PANTHER" id="PTHR31126:SF10">
    <property type="entry name" value="PROTEIN PHOSPHATASE, PUTATIVE (AFU_ORTHOLOGUE AFUA_6G06650)-RELATED"/>
    <property type="match status" value="1"/>
</dbReference>
<accession>A0A0D2AQP1</accession>
<dbReference type="InterPro" id="IPR026893">
    <property type="entry name" value="Tyr/Ser_Pase_IphP-type"/>
</dbReference>
<dbReference type="AlphaFoldDB" id="A0A0D2AQP1"/>
<reference evidence="2 3" key="1">
    <citation type="submission" date="2015-01" db="EMBL/GenBank/DDBJ databases">
        <title>The Genome Sequence of Ochroconis gallopava CBS43764.</title>
        <authorList>
            <consortium name="The Broad Institute Genomics Platform"/>
            <person name="Cuomo C."/>
            <person name="de Hoog S."/>
            <person name="Gorbushina A."/>
            <person name="Stielow B."/>
            <person name="Teixiera M."/>
            <person name="Abouelleil A."/>
            <person name="Chapman S.B."/>
            <person name="Priest M."/>
            <person name="Young S.K."/>
            <person name="Wortman J."/>
            <person name="Nusbaum C."/>
            <person name="Birren B."/>
        </authorList>
    </citation>
    <scope>NUCLEOTIDE SEQUENCE [LARGE SCALE GENOMIC DNA]</scope>
    <source>
        <strain evidence="2 3">CBS 43764</strain>
    </source>
</reference>
<name>A0A0D2AQP1_9PEZI</name>
<dbReference type="PROSITE" id="PS50056">
    <property type="entry name" value="TYR_PHOSPHATASE_2"/>
    <property type="match status" value="1"/>
</dbReference>
<evidence type="ECO:0000313" key="3">
    <source>
        <dbReference type="Proteomes" id="UP000053259"/>
    </source>
</evidence>
<dbReference type="HOGENOM" id="CLU_1722181_0_0_1"/>
<dbReference type="EMBL" id="KN847555">
    <property type="protein sequence ID" value="KIW01470.1"/>
    <property type="molecule type" value="Genomic_DNA"/>
</dbReference>
<dbReference type="SUPFAM" id="SSF52799">
    <property type="entry name" value="(Phosphotyrosine protein) phosphatases II"/>
    <property type="match status" value="1"/>
</dbReference>
<dbReference type="STRING" id="253628.A0A0D2AQP1"/>
<sequence>MLLSKLTWWQFIKLIGLMATGYRIDAIRIIGENVMRDKGLIGLGIDSVDACTAEVREFFDVLANRDNFPVLVHCTQGKDRTGLTVLLTLLLLGVPLPAAQYDYMATQGQLDSEREERLREIASIGLPESFADCDPEFVAAIDRHIQEEYGGVSQYLSHAGVGEETQNAVKEHLKMP</sequence>
<organism evidence="2 3">
    <name type="scientific">Verruconis gallopava</name>
    <dbReference type="NCBI Taxonomy" id="253628"/>
    <lineage>
        <taxon>Eukaryota</taxon>
        <taxon>Fungi</taxon>
        <taxon>Dikarya</taxon>
        <taxon>Ascomycota</taxon>
        <taxon>Pezizomycotina</taxon>
        <taxon>Dothideomycetes</taxon>
        <taxon>Pleosporomycetidae</taxon>
        <taxon>Venturiales</taxon>
        <taxon>Sympoventuriaceae</taxon>
        <taxon>Verruconis</taxon>
    </lineage>
</organism>
<dbReference type="VEuPathDB" id="FungiDB:PV09_07226"/>
<evidence type="ECO:0000313" key="2">
    <source>
        <dbReference type="EMBL" id="KIW01469.1"/>
    </source>
</evidence>
<dbReference type="InterPro" id="IPR016130">
    <property type="entry name" value="Tyr_Pase_AS"/>
</dbReference>
<dbReference type="InterPro" id="IPR029021">
    <property type="entry name" value="Prot-tyrosine_phosphatase-like"/>
</dbReference>
<protein>
    <recommendedName>
        <fullName evidence="1">Tyrosine specific protein phosphatases domain-containing protein</fullName>
    </recommendedName>
</protein>
<dbReference type="GeneID" id="27315199"/>
<proteinExistence type="predicted"/>